<organism evidence="7 8">
    <name type="scientific">Ahniella affigens</name>
    <dbReference type="NCBI Taxonomy" id="2021234"/>
    <lineage>
        <taxon>Bacteria</taxon>
        <taxon>Pseudomonadati</taxon>
        <taxon>Pseudomonadota</taxon>
        <taxon>Gammaproteobacteria</taxon>
        <taxon>Lysobacterales</taxon>
        <taxon>Rhodanobacteraceae</taxon>
        <taxon>Ahniella</taxon>
    </lineage>
</organism>
<dbReference type="FunFam" id="1.20.120.1080:FF:000005">
    <property type="entry name" value="ATP-dependent helicase HrpA"/>
    <property type="match status" value="1"/>
</dbReference>
<dbReference type="InterPro" id="IPR011545">
    <property type="entry name" value="DEAD/DEAH_box_helicase_dom"/>
</dbReference>
<feature type="domain" description="Helicase ATP-binding" evidence="5">
    <location>
        <begin position="103"/>
        <end position="266"/>
    </location>
</feature>
<evidence type="ECO:0000259" key="6">
    <source>
        <dbReference type="PROSITE" id="PS51194"/>
    </source>
</evidence>
<keyword evidence="2" id="KW-0378">Hydrolase</keyword>
<dbReference type="Pfam" id="PF07717">
    <property type="entry name" value="OB_NTP_bind"/>
    <property type="match status" value="1"/>
</dbReference>
<dbReference type="InterPro" id="IPR011709">
    <property type="entry name" value="DEAD-box_helicase_OB_fold"/>
</dbReference>
<keyword evidence="4" id="KW-0067">ATP-binding</keyword>
<accession>A0A2P1PWG4</accession>
<dbReference type="Gene3D" id="3.40.50.300">
    <property type="entry name" value="P-loop containing nucleotide triphosphate hydrolases"/>
    <property type="match status" value="2"/>
</dbReference>
<dbReference type="Gene3D" id="1.20.120.1080">
    <property type="match status" value="1"/>
</dbReference>
<proteinExistence type="predicted"/>
<dbReference type="KEGG" id="xba:C7S18_19300"/>
<dbReference type="Proteomes" id="UP000241074">
    <property type="component" value="Chromosome"/>
</dbReference>
<evidence type="ECO:0000256" key="1">
    <source>
        <dbReference type="ARBA" id="ARBA00022741"/>
    </source>
</evidence>
<name>A0A2P1PWG4_9GAMM</name>
<keyword evidence="3 7" id="KW-0347">Helicase</keyword>
<dbReference type="SMART" id="SM00487">
    <property type="entry name" value="DEXDc"/>
    <property type="match status" value="1"/>
</dbReference>
<evidence type="ECO:0000256" key="2">
    <source>
        <dbReference type="ARBA" id="ARBA00022801"/>
    </source>
</evidence>
<evidence type="ECO:0000313" key="8">
    <source>
        <dbReference type="Proteomes" id="UP000241074"/>
    </source>
</evidence>
<dbReference type="InterPro" id="IPR003593">
    <property type="entry name" value="AAA+_ATPase"/>
</dbReference>
<dbReference type="OrthoDB" id="9805617at2"/>
<dbReference type="InterPro" id="IPR027417">
    <property type="entry name" value="P-loop_NTPase"/>
</dbReference>
<dbReference type="EMBL" id="CP027860">
    <property type="protein sequence ID" value="AVP99180.1"/>
    <property type="molecule type" value="Genomic_DNA"/>
</dbReference>
<reference evidence="7 8" key="1">
    <citation type="submission" date="2018-03" db="EMBL/GenBank/DDBJ databases">
        <title>Ahniella affigens gen. nov., sp. nov., a gammaproteobacterium isolated from sandy soil near a stream.</title>
        <authorList>
            <person name="Ko Y."/>
            <person name="Kim J.-H."/>
        </authorList>
    </citation>
    <scope>NUCLEOTIDE SEQUENCE [LARGE SCALE GENOMIC DNA]</scope>
    <source>
        <strain evidence="7 8">D13</strain>
    </source>
</reference>
<dbReference type="SMART" id="SM00847">
    <property type="entry name" value="HA2"/>
    <property type="match status" value="1"/>
</dbReference>
<keyword evidence="1" id="KW-0547">Nucleotide-binding</keyword>
<dbReference type="InterPro" id="IPR007502">
    <property type="entry name" value="Helicase-assoc_dom"/>
</dbReference>
<dbReference type="GO" id="GO:0003723">
    <property type="term" value="F:RNA binding"/>
    <property type="evidence" value="ECO:0007669"/>
    <property type="project" value="TreeGrafter"/>
</dbReference>
<dbReference type="GO" id="GO:0005524">
    <property type="term" value="F:ATP binding"/>
    <property type="evidence" value="ECO:0007669"/>
    <property type="project" value="UniProtKB-KW"/>
</dbReference>
<evidence type="ECO:0000256" key="4">
    <source>
        <dbReference type="ARBA" id="ARBA00022840"/>
    </source>
</evidence>
<dbReference type="SMART" id="SM00490">
    <property type="entry name" value="HELICc"/>
    <property type="match status" value="1"/>
</dbReference>
<evidence type="ECO:0000259" key="5">
    <source>
        <dbReference type="PROSITE" id="PS51192"/>
    </source>
</evidence>
<reference evidence="7 8" key="2">
    <citation type="submission" date="2018-03" db="EMBL/GenBank/DDBJ databases">
        <authorList>
            <person name="Keele B.F."/>
        </authorList>
    </citation>
    <scope>NUCLEOTIDE SEQUENCE [LARGE SCALE GENOMIC DNA]</scope>
    <source>
        <strain evidence="7 8">D13</strain>
    </source>
</reference>
<dbReference type="PROSITE" id="PS51192">
    <property type="entry name" value="HELICASE_ATP_BIND_1"/>
    <property type="match status" value="1"/>
</dbReference>
<dbReference type="InterPro" id="IPR014001">
    <property type="entry name" value="Helicase_ATP-bd"/>
</dbReference>
<dbReference type="InterPro" id="IPR001650">
    <property type="entry name" value="Helicase_C-like"/>
</dbReference>
<dbReference type="Pfam" id="PF21010">
    <property type="entry name" value="HA2_C"/>
    <property type="match status" value="1"/>
</dbReference>
<protein>
    <submittedName>
        <fullName evidence="7">ATP-dependent RNA helicase HrpA</fullName>
    </submittedName>
</protein>
<feature type="domain" description="Helicase C-terminal" evidence="6">
    <location>
        <begin position="290"/>
        <end position="458"/>
    </location>
</feature>
<dbReference type="SUPFAM" id="SSF52540">
    <property type="entry name" value="P-loop containing nucleoside triphosphate hydrolases"/>
    <property type="match status" value="1"/>
</dbReference>
<dbReference type="GO" id="GO:0016787">
    <property type="term" value="F:hydrolase activity"/>
    <property type="evidence" value="ECO:0007669"/>
    <property type="project" value="UniProtKB-KW"/>
</dbReference>
<dbReference type="InterPro" id="IPR010222">
    <property type="entry name" value="RNA_helicase_HrpA"/>
</dbReference>
<dbReference type="GO" id="GO:0003724">
    <property type="term" value="F:RNA helicase activity"/>
    <property type="evidence" value="ECO:0007669"/>
    <property type="project" value="InterPro"/>
</dbReference>
<dbReference type="Pfam" id="PF00271">
    <property type="entry name" value="Helicase_C"/>
    <property type="match status" value="1"/>
</dbReference>
<evidence type="ECO:0000256" key="3">
    <source>
        <dbReference type="ARBA" id="ARBA00022806"/>
    </source>
</evidence>
<dbReference type="PANTHER" id="PTHR18934">
    <property type="entry name" value="ATP-DEPENDENT RNA HELICASE"/>
    <property type="match status" value="1"/>
</dbReference>
<dbReference type="NCBIfam" id="TIGR01967">
    <property type="entry name" value="DEAH_box_HrpA"/>
    <property type="match status" value="1"/>
</dbReference>
<dbReference type="Pfam" id="PF00270">
    <property type="entry name" value="DEAD"/>
    <property type="match status" value="1"/>
</dbReference>
<dbReference type="Pfam" id="PF11898">
    <property type="entry name" value="DUF3418"/>
    <property type="match status" value="1"/>
</dbReference>
<dbReference type="SMART" id="SM00382">
    <property type="entry name" value="AAA"/>
    <property type="match status" value="1"/>
</dbReference>
<dbReference type="InterPro" id="IPR024590">
    <property type="entry name" value="HrpA_C"/>
</dbReference>
<dbReference type="PROSITE" id="PS51194">
    <property type="entry name" value="HELICASE_CTER"/>
    <property type="match status" value="1"/>
</dbReference>
<sequence>MVPERIQRKRKIPMSVIESSADTSLDWPKLRARLDRTMLSDRHVLRREADRLAANPSADAATVARFLTRLNESEQRFAARAERLPNVEIDAQLPISHHADEIVRLIQKERVIVLAGETGSGKTTQLPKLCLAAGRGVAGMIACTQPRRVAARSVARRVAEEIGTQVGQLVGFQVRFTDQVSEHSLIKFMTDGILLAETEHDPWLNRYDTIIIDEAHERSLNIDFLLGFLNQLIPKRPDLKLIITSATIDTQRFAKHFFNAPIVQVEGRSYPVEIRYRAPVETRDEGRGQALIQTLDEITRQDGLGDVLVFLPGEREIRDAHRQIEQRKYRETEVLALYARLSSKEQDRVFHPGPKRRIVLATNVAETSLTVPRIRYVVDTGVARISRYSHRHKVQRLHIEPISQASLNQRAGRCGRVGPGICYRLFGADEFLQRPEFTEPEILRSSLANVILRMLSLKLSEVERFPFVERPEERALAEGFQTLTELGLISADRRKLTPHGRIAARIPIDVKLARVLIAANERGALAEGLIIASFLSIQDPRERPAEARQAADQAHLQWADPQSDFLSAVNLWRAYDSAHQELTQSKLRDWCERQFLNFLRMREWRELHRQLLLIVEELGWRLGDHAATFEALHQSLLFGFPAMIGRKDEKGLYQGTRGRKFAIFPGSALSKKPPYWLLTAAILDIQKVYAMTNARVESEWIIDAAGPLLKRNYLDPRWDRQRGQVMADEQISLFGLILVERRPVHYGGIEPQAARDLFLNNAMPELQLDSRSNLIQKARQVLVRARAEEAKQRREGLLIDEAARAEWWRLRLPEDICTTNALDRYLAKIDAETEAGLLWTLDQVLATDAALEEQFPNSLRFGPERFRLSYAFDTQAESDGVTLSLPLNWLNALPESPLAWLVPGLLRDKVTELIRGLPKPLRRNFVPAPDFAKAFVESQPNREHDLFDTLTGFLKRVTGVDVARDHWLQADTELPKHLRMRVQLLDEQGRNLAHSRDIGALKQQYSERARQAFASRAAKEYAETDVRSLPTEPVPESVRTKSGLTAYPALVDRGNRVDWQVFEQAEMARTEHRQGVHRLLRFALEPEVTKLRKQLPLAPKLALAYTPIGSPEQLRDEVLLGSLDDLLTADTGTSRSADSLQLSEQAIRKAWFPSAVKRLSQVEAALAAYAELLPKMKPPLLGFATANYDDLKKQLSGLIHSGFARDLPSQRLADLPRYLKAMRQRIERLLVDPRKDQSRMLIVQAFVAQLPEPRHPEYERLRWLLEEFRVQTFAQELGTSEPVSEKRIQRLFEQVRG</sequence>
<keyword evidence="8" id="KW-1185">Reference proteome</keyword>
<evidence type="ECO:0000313" key="7">
    <source>
        <dbReference type="EMBL" id="AVP99180.1"/>
    </source>
</evidence>
<dbReference type="CDD" id="cd18791">
    <property type="entry name" value="SF2_C_RHA"/>
    <property type="match status" value="1"/>
</dbReference>
<dbReference type="PANTHER" id="PTHR18934:SF99">
    <property type="entry name" value="ATP-DEPENDENT RNA HELICASE DHX37-RELATED"/>
    <property type="match status" value="1"/>
</dbReference>
<gene>
    <name evidence="7" type="primary">hrpA</name>
    <name evidence="7" type="ORF">C7S18_19300</name>
</gene>